<dbReference type="STRING" id="225849.swp_4008"/>
<dbReference type="AlphaFoldDB" id="B8CSQ2"/>
<dbReference type="SUPFAM" id="SSF89447">
    <property type="entry name" value="AbrB/MazE/MraZ-like"/>
    <property type="match status" value="1"/>
</dbReference>
<dbReference type="HOGENOM" id="CLU_179961_1_0_6"/>
<dbReference type="InterPro" id="IPR037914">
    <property type="entry name" value="SpoVT-AbrB_sf"/>
</dbReference>
<dbReference type="EMBL" id="CP000472">
    <property type="protein sequence ID" value="ACJ30678.1"/>
    <property type="molecule type" value="Genomic_DNA"/>
</dbReference>
<accession>B8CSQ2</accession>
<reference evidence="1 2" key="1">
    <citation type="journal article" date="2008" name="PLoS ONE">
        <title>Environmental adaptation: genomic analysis of the piezotolerant and psychrotolerant deep-sea iron reducing bacterium Shewanella piezotolerans WP3.</title>
        <authorList>
            <person name="Wang F."/>
            <person name="Wang J."/>
            <person name="Jian H."/>
            <person name="Zhang B."/>
            <person name="Li S."/>
            <person name="Wang F."/>
            <person name="Zeng X."/>
            <person name="Gao L."/>
            <person name="Bartlett D.H."/>
            <person name="Yu J."/>
            <person name="Hu S."/>
            <person name="Xiao X."/>
        </authorList>
    </citation>
    <scope>NUCLEOTIDE SEQUENCE [LARGE SCALE GENOMIC DNA]</scope>
    <source>
        <strain evidence="2">WP3 / JCM 13877</strain>
    </source>
</reference>
<evidence type="ECO:0000313" key="2">
    <source>
        <dbReference type="Proteomes" id="UP000000753"/>
    </source>
</evidence>
<name>B8CSQ2_SHEPW</name>
<dbReference type="Proteomes" id="UP000000753">
    <property type="component" value="Chromosome"/>
</dbReference>
<protein>
    <recommendedName>
        <fullName evidence="3">SpoVT-AbrB domain-containing protein</fullName>
    </recommendedName>
</protein>
<dbReference type="KEGG" id="swp:swp_4008"/>
<dbReference type="eggNOG" id="ENOG50348WV">
    <property type="taxonomic scope" value="Bacteria"/>
</dbReference>
<evidence type="ECO:0000313" key="1">
    <source>
        <dbReference type="EMBL" id="ACJ30678.1"/>
    </source>
</evidence>
<keyword evidence="2" id="KW-1185">Reference proteome</keyword>
<sequence length="80" mass="8900">MSLACRTYRIMGMAELKIKNVGKGLGLELPQEIVEQLHLGAGDNISLEKMGHGSYRLRNSNDLQAEQIALIEGYMHEEDA</sequence>
<evidence type="ECO:0008006" key="3">
    <source>
        <dbReference type="Google" id="ProtNLM"/>
    </source>
</evidence>
<proteinExistence type="predicted"/>
<organism evidence="1 2">
    <name type="scientific">Shewanella piezotolerans (strain WP3 / JCM 13877)</name>
    <dbReference type="NCBI Taxonomy" id="225849"/>
    <lineage>
        <taxon>Bacteria</taxon>
        <taxon>Pseudomonadati</taxon>
        <taxon>Pseudomonadota</taxon>
        <taxon>Gammaproteobacteria</taxon>
        <taxon>Alteromonadales</taxon>
        <taxon>Shewanellaceae</taxon>
        <taxon>Shewanella</taxon>
    </lineage>
</organism>
<dbReference type="Gene3D" id="2.10.260.10">
    <property type="match status" value="1"/>
</dbReference>
<gene>
    <name evidence="1" type="ordered locus">swp_4008</name>
</gene>